<dbReference type="AlphaFoldDB" id="A0A220UGS0"/>
<keyword evidence="2" id="KW-0540">Nuclease</keyword>
<dbReference type="Proteomes" id="UP000198398">
    <property type="component" value="Chromosome"/>
</dbReference>
<evidence type="ECO:0000256" key="1">
    <source>
        <dbReference type="SAM" id="MobiDB-lite"/>
    </source>
</evidence>
<dbReference type="KEGG" id="brv:CFK39_08085"/>
<accession>A0A220UGS0</accession>
<evidence type="ECO:0000313" key="3">
    <source>
        <dbReference type="Proteomes" id="UP000198398"/>
    </source>
</evidence>
<reference evidence="3" key="1">
    <citation type="submission" date="2017-07" db="EMBL/GenBank/DDBJ databases">
        <title>Brachybacterium sp. VR2415.</title>
        <authorList>
            <person name="Tak E.J."/>
            <person name="Bae J.-W."/>
        </authorList>
    </citation>
    <scope>NUCLEOTIDE SEQUENCE [LARGE SCALE GENOMIC DNA]</scope>
    <source>
        <strain evidence="3">VR2415</strain>
    </source>
</reference>
<keyword evidence="2" id="KW-0255">Endonuclease</keyword>
<keyword evidence="3" id="KW-1185">Reference proteome</keyword>
<name>A0A220UGS0_9MICO</name>
<dbReference type="InterPro" id="IPR003615">
    <property type="entry name" value="HNH_nuc"/>
</dbReference>
<feature type="region of interest" description="Disordered" evidence="1">
    <location>
        <begin position="1"/>
        <end position="44"/>
    </location>
</feature>
<dbReference type="OrthoDB" id="4788037at2"/>
<gene>
    <name evidence="2" type="ORF">CFK39_08085</name>
</gene>
<dbReference type="GO" id="GO:0004519">
    <property type="term" value="F:endonuclease activity"/>
    <property type="evidence" value="ECO:0007669"/>
    <property type="project" value="UniProtKB-KW"/>
</dbReference>
<proteinExistence type="predicted"/>
<keyword evidence="2" id="KW-0378">Hydrolase</keyword>
<feature type="compositionally biased region" description="Low complexity" evidence="1">
    <location>
        <begin position="28"/>
        <end position="44"/>
    </location>
</feature>
<feature type="region of interest" description="Disordered" evidence="1">
    <location>
        <begin position="537"/>
        <end position="564"/>
    </location>
</feature>
<evidence type="ECO:0000313" key="2">
    <source>
        <dbReference type="EMBL" id="ASK67102.1"/>
    </source>
</evidence>
<feature type="region of interest" description="Disordered" evidence="1">
    <location>
        <begin position="446"/>
        <end position="472"/>
    </location>
</feature>
<dbReference type="RefSeq" id="WP_089066336.1">
    <property type="nucleotide sequence ID" value="NZ_CP022316.1"/>
</dbReference>
<feature type="compositionally biased region" description="Basic and acidic residues" evidence="1">
    <location>
        <begin position="1"/>
        <end position="14"/>
    </location>
</feature>
<sequence length="564" mass="61801">MGEFEKEPFDREDAGDGTQGAPGGSSRAANDAPQSAAAPSPCEAPEWAVRARRELSEEYVLEEVEPGSIEAARVLSLHRTMKARARIYAHHLRQLSTFFCEDPAAQGFLDDAEVTALKVATGLRCTYLQAQGQVRDAYMAVEWMPATFGHLRAGDLPEAWHHSLIRHVRRLTEEQARQVDAHMATVELPSVSKATFDKQVVLAVELATAGTLPTPPSESRDVGIVGVDTETGTASLLVTGPIPEIQSLAHRLDVAARTVQKAQRAGLEDGVEGPLPFDIDETLHERGRALSLATLRYAILTHSILDLDPVEETRRPFKILVTVPATTLLSIDDAPAMLEGMTPLPAEQARQLAAGESTWQRILTDPITGSYLPVAAQTYHPTAQMRLQLRLRHPVCAVPGCTRATAIAAEDDHIIEYDHDHPGGGGQTSLWNLHRLCWQHHRHKTAGLIDPSRDPGDDPGRGDGSTTAGPVETTWAIGDAVRTTSRANTDLLTWHTVQAMERAWRVHRRSRADAERLHAEQKARPRAERAAQQRAAAYKKAYPGRKARRIIPPGPTPEETHPPF</sequence>
<protein>
    <submittedName>
        <fullName evidence="2">HNH endonuclease</fullName>
    </submittedName>
</protein>
<dbReference type="EMBL" id="CP022316">
    <property type="protein sequence ID" value="ASK67102.1"/>
    <property type="molecule type" value="Genomic_DNA"/>
</dbReference>
<feature type="compositionally biased region" description="Basic and acidic residues" evidence="1">
    <location>
        <begin position="451"/>
        <end position="461"/>
    </location>
</feature>
<dbReference type="CDD" id="cd00085">
    <property type="entry name" value="HNHc"/>
    <property type="match status" value="1"/>
</dbReference>
<organism evidence="2 3">
    <name type="scientific">Brachybacterium avium</name>
    <dbReference type="NCBI Taxonomy" id="2017485"/>
    <lineage>
        <taxon>Bacteria</taxon>
        <taxon>Bacillati</taxon>
        <taxon>Actinomycetota</taxon>
        <taxon>Actinomycetes</taxon>
        <taxon>Micrococcales</taxon>
        <taxon>Dermabacteraceae</taxon>
        <taxon>Brachybacterium</taxon>
    </lineage>
</organism>